<feature type="compositionally biased region" description="Basic and acidic residues" evidence="5">
    <location>
        <begin position="1617"/>
        <end position="1629"/>
    </location>
</feature>
<feature type="compositionally biased region" description="Basic and acidic residues" evidence="5">
    <location>
        <begin position="1272"/>
        <end position="1291"/>
    </location>
</feature>
<feature type="region of interest" description="Disordered" evidence="5">
    <location>
        <begin position="1869"/>
        <end position="1888"/>
    </location>
</feature>
<feature type="region of interest" description="Disordered" evidence="5">
    <location>
        <begin position="157"/>
        <end position="177"/>
    </location>
</feature>
<dbReference type="RefSeq" id="WP_152639379.1">
    <property type="nucleotide sequence ID" value="NZ_JPFU01000013.1"/>
</dbReference>
<evidence type="ECO:0000313" key="7">
    <source>
        <dbReference type="EMBL" id="KEQ35181.1"/>
    </source>
</evidence>
<evidence type="ECO:0000256" key="3">
    <source>
        <dbReference type="ARBA" id="ARBA00022729"/>
    </source>
</evidence>
<feature type="compositionally biased region" description="Basic and acidic residues" evidence="5">
    <location>
        <begin position="870"/>
        <end position="890"/>
    </location>
</feature>
<name>A0A081PWV8_STRMT</name>
<feature type="compositionally biased region" description="Basic and acidic residues" evidence="5">
    <location>
        <begin position="1002"/>
        <end position="1021"/>
    </location>
</feature>
<keyword evidence="1" id="KW-0134">Cell wall</keyword>
<feature type="compositionally biased region" description="Low complexity" evidence="5">
    <location>
        <begin position="58"/>
        <end position="97"/>
    </location>
</feature>
<evidence type="ECO:0000256" key="4">
    <source>
        <dbReference type="ARBA" id="ARBA00023088"/>
    </source>
</evidence>
<feature type="compositionally biased region" description="Basic and acidic residues" evidence="5">
    <location>
        <begin position="2038"/>
        <end position="2050"/>
    </location>
</feature>
<protein>
    <submittedName>
        <fullName evidence="7">LPXTG-motif cell wall anchor domain protein</fullName>
    </submittedName>
</protein>
<feature type="compositionally biased region" description="Basic and acidic residues" evidence="5">
    <location>
        <begin position="1417"/>
        <end position="1436"/>
    </location>
</feature>
<feature type="compositionally biased region" description="Basic and acidic residues" evidence="5">
    <location>
        <begin position="1872"/>
        <end position="1881"/>
    </location>
</feature>
<dbReference type="EMBL" id="JPFU01000013">
    <property type="protein sequence ID" value="KEQ35181.1"/>
    <property type="molecule type" value="Genomic_DNA"/>
</dbReference>
<proteinExistence type="predicted"/>
<feature type="compositionally biased region" description="Basic and acidic residues" evidence="5">
    <location>
        <begin position="1151"/>
        <end position="1166"/>
    </location>
</feature>
<dbReference type="Gene3D" id="2.60.40.10">
    <property type="entry name" value="Immunoglobulins"/>
    <property type="match status" value="7"/>
</dbReference>
<feature type="region of interest" description="Disordered" evidence="5">
    <location>
        <begin position="49"/>
        <end position="110"/>
    </location>
</feature>
<dbReference type="Pfam" id="PF17936">
    <property type="entry name" value="Big_6"/>
    <property type="match status" value="7"/>
</dbReference>
<sequence>MKAEAGSTVSLFAHDGTKLGTAVANDQGVASITPTVNIPAGIVAATATKNGKTSEVSAAVEATPAADAATNNPTPGAATNNPSAGAATNNPATDAATSGPEIVNDLEGKASTPADVTVKAPAGSTVKLYNTDGVVIGEAVANAQGVATVHPTNSLPAGEITATSTPAGGTESAKSAPITVTASPVTVKDGGVTGNNDTRLLVSKSEITVYPGDNIDIDVVAQATALEKFSVEKNPIAIKGVVPSGGYLGSSNGATIRQRDAKYSGTVAMDQPAGTTEVVFHAKNRDKPTTIYRALIVNVLETAKKYEPVAGTKVDIADSNGVSETEKNKIIEAVKTANPSLPADSQYSVDEKGNLTITYPDGSKDKIAATYLVNPPAPAAPAAPTTPAVAPTVEIPYSDKSTKEVYVYGGEENSFDIKFKDDSGKIASATVKQGGNRAFADVAGEANTINTQYGFKANVINAETPATADTPAVITYSGTPAATDGLKQEALDAATKGENPSGMALGWRYATATDTDGAFIENKAVGSSTATDPGAFRVMLKGQTQKYDIATPTEKVVVADPANVTDADLAKIKEKLQLEYSQTNDDANLADKKGTAVADKDAKIESVTKDDKGNLVVTYKDGSVDKKPLSEFVRTNEKPTVEIQYSDPAPNKKEVYVYASEVNSFDIKIKDDSGKLASAELRRGSNQSFQDVAGETNKQNTEYGFTANKFTTETTATAENPAVITYTGTPAPEGKFTKEKFEAAIQNGGTPLGWRFVKAIDKDGADARGNGRDATDPTAVNVILKPQTQKYDIKTPAEADKVVVSDVNNVTDKEFEKIKEKVKLEYSQNNPDARLADKKGSLVDAQEQPSRIQSITRDADDNVVVTYADGSKDKKPLSEFVTKKPTDADKNTPTAKPQTVNKGTTPKAEDSIGNVKDLPKGTKVAFKAPVDTATPGEKDATVVVTYPDGSKEEVPVKVTVKAPSSTPDTKAPAKPEIKTDLTDKAGTKTPVEVSAEPGSKVELFDKDGNKIGEGVAGKDGKATITPTVELPAGDVIAKATDPAGNVSQPSAPEKATADTKAPSKPEINTDLTDKAGTKTPVEVSAEPGSKVELFDKDGHKLGEGVAGKDGKATITPTVELPAGDVTAKATDPAGNVSQPSTPEEATADTKAPAKPEIKTDLTDKAGTKTPVEVSAEPGSKVELFDKDGHKIGEGVAGKDGKATITPTVELPAGDVTAKATDPAGNVSEPSTPEKATADTKAPSKPEINTDLTDKAGTKTPVEVSAEPGSKVELFDKDGNKIGEGVAGKDGKATITPTVELPAGDVTAKATDPEGNVSEPSTPEKATADTKAPSKPEINTDLTDKAGTKTPVEVSAEPGSKVELFDKDGHKLGEGVAGKDGKATITPTKELPAGDVTAKATDPAGNVSEPSVPATATKDTKAPAKPEVKTDLTDKAGTKTPVEVTAEPGSKVELFDKDGHKLGEGVADENGKATITPTKELPAGDVTAKATDPAGNVSEPSVPATATKDTKAPAKPEVKTDLTDKAGTKTPVEVSAEPGSKVELFDKDGHKLGEGVADENGKATITPTKELPAGDVTAKATDPAGNVSEPSVPATATKDNAVKDPAVTPVVDPSNLTEAEKAKVADEVKKSNPTVTDVKVGKDGTTTVTFPDGTTAVIPSGDTVKKSSDNAVKDPAVTPVVDPSNLTEAEKAKVADEVKKSNPTVTDVKVGKDGTTTVTFPDGTTAVIPSGDTVKKSSDNAVKDPAVTPVVDPSNLTEAEKAKVADEVKKSNPTVTDVKVGKDGTTTVTFPDGTTAVIPSGDTVKKSSDNAVKDPAVTPVVDPSNLTEADKAKVAEAVKKSNPTVTDVKVGKDGTTTVTFPDGSTAVIPSGDTVKKSSDNAVKDPAVTPVVDPSNLTEADKAKVAEAVKKSNPTVTDVKVGKDGTTTVTFPDGSTAVIPSGDTVKKSSDNAVKDPAVTPVVDPSNLTEADKAKVAEAVKKSNPTVTDVKVGKDGTTTVTFPDGTTAVIPSGDTVKKSNPTATDVNVGKGGTTAVIPANKADDKSKDADGVKDPSVTLVVDPSNLTDAEKAKVAEAVKKSNPTATDVKVGKDGTTTVTFPDGTTAVISADKAVTSAEQGSHGVAPAGKAVTSAEQGSNAATPAKKAGAKELPNTGTEQSSASLALALLAAATGGLLIAKKREEEE</sequence>
<feature type="compositionally biased region" description="Basic and acidic residues" evidence="5">
    <location>
        <begin position="1507"/>
        <end position="1526"/>
    </location>
</feature>
<dbReference type="Pfam" id="PF18938">
    <property type="entry name" value="aRib"/>
    <property type="match status" value="8"/>
</dbReference>
<dbReference type="InterPro" id="IPR059115">
    <property type="entry name" value="Rib"/>
</dbReference>
<feature type="compositionally biased region" description="Basic and acidic residues" evidence="5">
    <location>
        <begin position="1662"/>
        <end position="1671"/>
    </location>
</feature>
<dbReference type="Proteomes" id="UP000028090">
    <property type="component" value="Unassembled WGS sequence"/>
</dbReference>
<feature type="compositionally biased region" description="Polar residues" evidence="5">
    <location>
        <begin position="891"/>
        <end position="904"/>
    </location>
</feature>
<feature type="compositionally biased region" description="Basic and acidic residues" evidence="5">
    <location>
        <begin position="1802"/>
        <end position="1811"/>
    </location>
</feature>
<dbReference type="Pfam" id="PF00746">
    <property type="entry name" value="Gram_pos_anchor"/>
    <property type="match status" value="1"/>
</dbReference>
<reference evidence="7 8" key="1">
    <citation type="submission" date="2014-05" db="EMBL/GenBank/DDBJ databases">
        <authorList>
            <person name="Daugherty S.C."/>
            <person name="Tallon L.J."/>
            <person name="Sadzewicz L."/>
            <person name="Kilian M."/>
            <person name="Tettelin H."/>
        </authorList>
    </citation>
    <scope>NUCLEOTIDE SEQUENCE [LARGE SCALE GENOMIC DNA]</scope>
    <source>
        <strain evidence="7 8">SK629</strain>
    </source>
</reference>
<evidence type="ECO:0000313" key="8">
    <source>
        <dbReference type="Proteomes" id="UP000028090"/>
    </source>
</evidence>
<keyword evidence="2" id="KW-0964">Secreted</keyword>
<feature type="compositionally biased region" description="Basic and acidic residues" evidence="5">
    <location>
        <begin position="1452"/>
        <end position="1462"/>
    </location>
</feature>
<dbReference type="NCBIfam" id="TIGR02331">
    <property type="entry name" value="rib_alpha"/>
    <property type="match status" value="1"/>
</dbReference>
<feature type="region of interest" description="Disordered" evidence="5">
    <location>
        <begin position="2115"/>
        <end position="2157"/>
    </location>
</feature>
<feature type="region of interest" description="Disordered" evidence="5">
    <location>
        <begin position="1730"/>
        <end position="1750"/>
    </location>
</feature>
<dbReference type="PROSITE" id="PS50847">
    <property type="entry name" value="GRAM_POS_ANCHORING"/>
    <property type="match status" value="1"/>
</dbReference>
<feature type="region of interest" description="Disordered" evidence="5">
    <location>
        <begin position="959"/>
        <end position="1683"/>
    </location>
</feature>
<feature type="region of interest" description="Disordered" evidence="5">
    <location>
        <begin position="1939"/>
        <end position="1962"/>
    </location>
</feature>
<feature type="compositionally biased region" description="Basic and acidic residues" evidence="5">
    <location>
        <begin position="1362"/>
        <end position="1381"/>
    </location>
</feature>
<feature type="compositionally biased region" description="Basic and acidic residues" evidence="5">
    <location>
        <begin position="1942"/>
        <end position="1951"/>
    </location>
</feature>
<dbReference type="Pfam" id="PF08428">
    <property type="entry name" value="Rib"/>
    <property type="match status" value="1"/>
</dbReference>
<dbReference type="PATRIC" id="fig|28037.95.peg.1738"/>
<evidence type="ECO:0000256" key="5">
    <source>
        <dbReference type="SAM" id="MobiDB-lite"/>
    </source>
</evidence>
<dbReference type="InterPro" id="IPR013783">
    <property type="entry name" value="Ig-like_fold"/>
</dbReference>
<feature type="compositionally biased region" description="Polar residues" evidence="5">
    <location>
        <begin position="157"/>
        <end position="167"/>
    </location>
</feature>
<organism evidence="7 8">
    <name type="scientific">Streptococcus mitis</name>
    <dbReference type="NCBI Taxonomy" id="28037"/>
    <lineage>
        <taxon>Bacteria</taxon>
        <taxon>Bacillati</taxon>
        <taxon>Bacillota</taxon>
        <taxon>Bacilli</taxon>
        <taxon>Lactobacillales</taxon>
        <taxon>Streptococcaceae</taxon>
        <taxon>Streptococcus</taxon>
        <taxon>Streptococcus mitis group</taxon>
    </lineage>
</organism>
<feature type="compositionally biased region" description="Basic and acidic residues" evidence="5">
    <location>
        <begin position="1092"/>
        <end position="1111"/>
    </location>
</feature>
<accession>A0A081PWV8</accession>
<feature type="compositionally biased region" description="Basic and acidic residues" evidence="5">
    <location>
        <begin position="1732"/>
        <end position="1741"/>
    </location>
</feature>
<evidence type="ECO:0000256" key="1">
    <source>
        <dbReference type="ARBA" id="ARBA00022512"/>
    </source>
</evidence>
<keyword evidence="4" id="KW-0572">Peptidoglycan-anchor</keyword>
<feature type="region of interest" description="Disordered" evidence="5">
    <location>
        <begin position="2017"/>
        <end position="2053"/>
    </location>
</feature>
<keyword evidence="3" id="KW-0732">Signal</keyword>
<feature type="region of interest" description="Disordered" evidence="5">
    <location>
        <begin position="1800"/>
        <end position="1823"/>
    </location>
</feature>
<dbReference type="InterPro" id="IPR044024">
    <property type="entry name" value="aRib"/>
</dbReference>
<feature type="compositionally biased region" description="Low complexity" evidence="5">
    <location>
        <begin position="1633"/>
        <end position="1654"/>
    </location>
</feature>
<comment type="caution">
    <text evidence="7">The sequence shown here is derived from an EMBL/GenBank/DDBJ whole genome shotgun (WGS) entry which is preliminary data.</text>
</comment>
<dbReference type="Gene3D" id="2.60.40.4140">
    <property type="match status" value="1"/>
</dbReference>
<evidence type="ECO:0000259" key="6">
    <source>
        <dbReference type="PROSITE" id="PS50847"/>
    </source>
</evidence>
<evidence type="ECO:0000256" key="2">
    <source>
        <dbReference type="ARBA" id="ARBA00022525"/>
    </source>
</evidence>
<feature type="compositionally biased region" description="Basic and acidic residues" evidence="5">
    <location>
        <begin position="1182"/>
        <end position="1201"/>
    </location>
</feature>
<feature type="domain" description="Gram-positive cocci surface proteins LPxTG" evidence="6">
    <location>
        <begin position="2149"/>
        <end position="2183"/>
    </location>
</feature>
<dbReference type="Gene3D" id="3.10.20.890">
    <property type="match status" value="10"/>
</dbReference>
<dbReference type="OrthoDB" id="2237718at2"/>
<dbReference type="InterPro" id="IPR012706">
    <property type="entry name" value="Rib_alpha_Esp_rpt"/>
</dbReference>
<feature type="compositionally biased region" description="Basic and acidic residues" evidence="5">
    <location>
        <begin position="1542"/>
        <end position="1552"/>
    </location>
</feature>
<gene>
    <name evidence="7" type="ORF">SK629_1811</name>
</gene>
<dbReference type="NCBIfam" id="TIGR01167">
    <property type="entry name" value="LPXTG_anchor"/>
    <property type="match status" value="1"/>
</dbReference>
<dbReference type="Gene3D" id="2.60.40.3600">
    <property type="match status" value="1"/>
</dbReference>
<dbReference type="InterPro" id="IPR041498">
    <property type="entry name" value="Big_6"/>
</dbReference>
<feature type="compositionally biased region" description="Basic and acidic residues" evidence="5">
    <location>
        <begin position="971"/>
        <end position="986"/>
    </location>
</feature>
<dbReference type="InterPro" id="IPR019931">
    <property type="entry name" value="LPXTG_anchor"/>
</dbReference>
<feature type="region of interest" description="Disordered" evidence="5">
    <location>
        <begin position="870"/>
        <end position="918"/>
    </location>
</feature>